<comment type="similarity">
    <text evidence="6">Belongs to the group II decarboxylase family.</text>
</comment>
<organism evidence="7">
    <name type="scientific">Burkholderia stagnalis</name>
    <dbReference type="NCBI Taxonomy" id="1503054"/>
    <lineage>
        <taxon>Bacteria</taxon>
        <taxon>Pseudomonadati</taxon>
        <taxon>Pseudomonadota</taxon>
        <taxon>Betaproteobacteria</taxon>
        <taxon>Burkholderiales</taxon>
        <taxon>Burkholderiaceae</taxon>
        <taxon>Burkholderia</taxon>
        <taxon>Burkholderia cepacia complex</taxon>
    </lineage>
</organism>
<dbReference type="PANTHER" id="PTHR11999">
    <property type="entry name" value="GROUP II PYRIDOXAL-5-PHOSPHATE DECARBOXYLASE"/>
    <property type="match status" value="1"/>
</dbReference>
<dbReference type="PANTHER" id="PTHR11999:SF70">
    <property type="entry name" value="MIP05841P"/>
    <property type="match status" value="1"/>
</dbReference>
<sequence>MQSPGPRRAAARIEPDAFRELGHTLVDRLADFMAGLPDRSVKPKQTAHDIRQWLSGAAFPEQASPAAQVLSQACDMLSEHAVSTSHPRFWAYVMGAASPMGALADFLASAVSAPMTSFGTSGLTVAMEAQTIEWMARLIGYPADCGGLFVSGGSIGNLVALRLALQSALGPKARADGLSGEHSASICLYATADAHSSIDAAAQMCGLGTSHIRRIDVDEHGRMKPDHLQQSIGADLGAGKRPVMVVATAGTTSLGAVDPLIDIARICRDENVWFHVDGAYGGLAAVSPEAPDDIHGLREADSVTIDPHKWMYMPADVGCVLTRDPGLLYDTFREGAPYYAENDEQRLLGGPERLQFRDLGPQTTRAFRALKVRLGLQLVGRSGYRQMITDDILLARALYERVDGHAELDALTLHLSIATFRFRPAGMASGTKDAEVRLEKLNRHILHELHADGIAYPSHTTIAGKFALRVCIVNFNTTLADIEELVRHVVRIGRAAVLSGA</sequence>
<dbReference type="STRING" id="1503054.WT74_21605"/>
<evidence type="ECO:0000313" key="7">
    <source>
        <dbReference type="EMBL" id="KWA63013.1"/>
    </source>
</evidence>
<comment type="caution">
    <text evidence="7">The sequence shown here is derived from an EMBL/GenBank/DDBJ whole genome shotgun (WGS) entry which is preliminary data.</text>
</comment>
<dbReference type="GO" id="GO:0006520">
    <property type="term" value="P:amino acid metabolic process"/>
    <property type="evidence" value="ECO:0007669"/>
    <property type="project" value="InterPro"/>
</dbReference>
<keyword evidence="2" id="KW-0210">Decarboxylase</keyword>
<comment type="cofactor">
    <cofactor evidence="1 5 6">
        <name>pyridoxal 5'-phosphate</name>
        <dbReference type="ChEBI" id="CHEBI:597326"/>
    </cofactor>
</comment>
<keyword evidence="3 5" id="KW-0663">Pyridoxal phosphate</keyword>
<dbReference type="Pfam" id="PF00282">
    <property type="entry name" value="Pyridoxal_deC"/>
    <property type="match status" value="1"/>
</dbReference>
<protein>
    <submittedName>
        <fullName evidence="7">Pyridoxal-dependent decarboxylase</fullName>
    </submittedName>
</protein>
<dbReference type="InterPro" id="IPR002129">
    <property type="entry name" value="PyrdxlP-dep_de-COase"/>
</dbReference>
<evidence type="ECO:0000256" key="2">
    <source>
        <dbReference type="ARBA" id="ARBA00022793"/>
    </source>
</evidence>
<evidence type="ECO:0000256" key="1">
    <source>
        <dbReference type="ARBA" id="ARBA00001933"/>
    </source>
</evidence>
<dbReference type="InterPro" id="IPR015421">
    <property type="entry name" value="PyrdxlP-dep_Trfase_major"/>
</dbReference>
<dbReference type="Gene3D" id="1.20.1340.10">
    <property type="entry name" value="dopa decarboxylase, N-terminal domain"/>
    <property type="match status" value="1"/>
</dbReference>
<dbReference type="Proteomes" id="UP000068603">
    <property type="component" value="Unassembled WGS sequence"/>
</dbReference>
<dbReference type="GO" id="GO:0019752">
    <property type="term" value="P:carboxylic acid metabolic process"/>
    <property type="evidence" value="ECO:0007669"/>
    <property type="project" value="InterPro"/>
</dbReference>
<evidence type="ECO:0000256" key="5">
    <source>
        <dbReference type="PIRSR" id="PIRSR602129-50"/>
    </source>
</evidence>
<name>A0A108G9F1_9BURK</name>
<dbReference type="Gene3D" id="3.90.1150.170">
    <property type="match status" value="1"/>
</dbReference>
<keyword evidence="4 6" id="KW-0456">Lyase</keyword>
<dbReference type="InterPro" id="IPR010977">
    <property type="entry name" value="Aromatic_deC"/>
</dbReference>
<dbReference type="GO" id="GO:0030170">
    <property type="term" value="F:pyridoxal phosphate binding"/>
    <property type="evidence" value="ECO:0007669"/>
    <property type="project" value="InterPro"/>
</dbReference>
<evidence type="ECO:0000313" key="8">
    <source>
        <dbReference type="Proteomes" id="UP000068603"/>
    </source>
</evidence>
<evidence type="ECO:0000256" key="6">
    <source>
        <dbReference type="RuleBase" id="RU000382"/>
    </source>
</evidence>
<dbReference type="EMBL" id="LPHB01000039">
    <property type="protein sequence ID" value="KWA63013.1"/>
    <property type="molecule type" value="Genomic_DNA"/>
</dbReference>
<dbReference type="PRINTS" id="PR00800">
    <property type="entry name" value="YHDCRBOXLASE"/>
</dbReference>
<evidence type="ECO:0000256" key="4">
    <source>
        <dbReference type="ARBA" id="ARBA00023239"/>
    </source>
</evidence>
<dbReference type="AlphaFoldDB" id="A0A108G9F1"/>
<dbReference type="Gene3D" id="3.40.640.10">
    <property type="entry name" value="Type I PLP-dependent aspartate aminotransferase-like (Major domain)"/>
    <property type="match status" value="1"/>
</dbReference>
<dbReference type="GO" id="GO:0016831">
    <property type="term" value="F:carboxy-lyase activity"/>
    <property type="evidence" value="ECO:0007669"/>
    <property type="project" value="UniProtKB-KW"/>
</dbReference>
<gene>
    <name evidence="7" type="ORF">WT44_13415</name>
</gene>
<dbReference type="InterPro" id="IPR015424">
    <property type="entry name" value="PyrdxlP-dep_Trfase"/>
</dbReference>
<feature type="modified residue" description="N6-(pyridoxal phosphate)lysine" evidence="5">
    <location>
        <position position="309"/>
    </location>
</feature>
<evidence type="ECO:0000256" key="3">
    <source>
        <dbReference type="ARBA" id="ARBA00022898"/>
    </source>
</evidence>
<proteinExistence type="inferred from homology"/>
<dbReference type="SUPFAM" id="SSF53383">
    <property type="entry name" value="PLP-dependent transferases"/>
    <property type="match status" value="1"/>
</dbReference>
<reference evidence="7 8" key="1">
    <citation type="submission" date="2015-11" db="EMBL/GenBank/DDBJ databases">
        <title>Expanding the genomic diversity of Burkholderia species for the development of highly accurate diagnostics.</title>
        <authorList>
            <person name="Sahl J."/>
            <person name="Keim P."/>
            <person name="Wagner D."/>
        </authorList>
    </citation>
    <scope>NUCLEOTIDE SEQUENCE [LARGE SCALE GENOMIC DNA]</scope>
    <source>
        <strain evidence="7 8">MSMB1960WGS</strain>
    </source>
</reference>
<accession>A0A108G9F1</accession>